<dbReference type="AlphaFoldDB" id="A0A0C9VZX0"/>
<keyword evidence="2" id="KW-1185">Reference proteome</keyword>
<dbReference type="EMBL" id="KN839899">
    <property type="protein sequence ID" value="KIJ59053.1"/>
    <property type="molecule type" value="Genomic_DNA"/>
</dbReference>
<dbReference type="HOGENOM" id="CLU_2873833_0_0_1"/>
<proteinExistence type="predicted"/>
<protein>
    <submittedName>
        <fullName evidence="1">Uncharacterized protein</fullName>
    </submittedName>
</protein>
<accession>A0A0C9VZX0</accession>
<evidence type="ECO:0000313" key="2">
    <source>
        <dbReference type="Proteomes" id="UP000053820"/>
    </source>
</evidence>
<organism evidence="1 2">
    <name type="scientific">Hydnomerulius pinastri MD-312</name>
    <dbReference type="NCBI Taxonomy" id="994086"/>
    <lineage>
        <taxon>Eukaryota</taxon>
        <taxon>Fungi</taxon>
        <taxon>Dikarya</taxon>
        <taxon>Basidiomycota</taxon>
        <taxon>Agaricomycotina</taxon>
        <taxon>Agaricomycetes</taxon>
        <taxon>Agaricomycetidae</taxon>
        <taxon>Boletales</taxon>
        <taxon>Boletales incertae sedis</taxon>
        <taxon>Leucogyrophana</taxon>
    </lineage>
</organism>
<name>A0A0C9VZX0_9AGAM</name>
<feature type="non-terminal residue" evidence="1">
    <location>
        <position position="64"/>
    </location>
</feature>
<evidence type="ECO:0000313" key="1">
    <source>
        <dbReference type="EMBL" id="KIJ59053.1"/>
    </source>
</evidence>
<gene>
    <name evidence="1" type="ORF">HYDPIDRAFT_75479</name>
</gene>
<sequence>DIEELPQLHPADGTQGLTFDTGDLSAFPSQFKRIPAFQGDAVFQGPHHFFLQSQSGKQIYGKFM</sequence>
<feature type="non-terminal residue" evidence="1">
    <location>
        <position position="1"/>
    </location>
</feature>
<dbReference type="OrthoDB" id="2664882at2759"/>
<reference evidence="1 2" key="1">
    <citation type="submission" date="2014-04" db="EMBL/GenBank/DDBJ databases">
        <title>Evolutionary Origins and Diversification of the Mycorrhizal Mutualists.</title>
        <authorList>
            <consortium name="DOE Joint Genome Institute"/>
            <consortium name="Mycorrhizal Genomics Consortium"/>
            <person name="Kohler A."/>
            <person name="Kuo A."/>
            <person name="Nagy L.G."/>
            <person name="Floudas D."/>
            <person name="Copeland A."/>
            <person name="Barry K.W."/>
            <person name="Cichocki N."/>
            <person name="Veneault-Fourrey C."/>
            <person name="LaButti K."/>
            <person name="Lindquist E.A."/>
            <person name="Lipzen A."/>
            <person name="Lundell T."/>
            <person name="Morin E."/>
            <person name="Murat C."/>
            <person name="Riley R."/>
            <person name="Ohm R."/>
            <person name="Sun H."/>
            <person name="Tunlid A."/>
            <person name="Henrissat B."/>
            <person name="Grigoriev I.V."/>
            <person name="Hibbett D.S."/>
            <person name="Martin F."/>
        </authorList>
    </citation>
    <scope>NUCLEOTIDE SEQUENCE [LARGE SCALE GENOMIC DNA]</scope>
    <source>
        <strain evidence="1 2">MD-312</strain>
    </source>
</reference>
<dbReference type="Proteomes" id="UP000053820">
    <property type="component" value="Unassembled WGS sequence"/>
</dbReference>